<sequence length="124" mass="14108">MTFWLSNERAPLLAIQSSSSPCPMTVLLVCQRRHLPALGNEAKHRPTPLFPLLPRLFTPHFVLLLFSHPPHSLRSFRPTSWSPADCRSPYFFTSRHTFARDASDGPSGCWTFTAVARTLERYPT</sequence>
<dbReference type="AlphaFoldDB" id="A0A448WXF5"/>
<name>A0A448WXF5_9PLAT</name>
<evidence type="ECO:0000313" key="1">
    <source>
        <dbReference type="EMBL" id="VEL22684.1"/>
    </source>
</evidence>
<evidence type="ECO:0000313" key="2">
    <source>
        <dbReference type="Proteomes" id="UP000784294"/>
    </source>
</evidence>
<dbReference type="EMBL" id="CAAALY010057834">
    <property type="protein sequence ID" value="VEL22684.1"/>
    <property type="molecule type" value="Genomic_DNA"/>
</dbReference>
<keyword evidence="2" id="KW-1185">Reference proteome</keyword>
<comment type="caution">
    <text evidence="1">The sequence shown here is derived from an EMBL/GenBank/DDBJ whole genome shotgun (WGS) entry which is preliminary data.</text>
</comment>
<proteinExistence type="predicted"/>
<gene>
    <name evidence="1" type="ORF">PXEA_LOCUS16124</name>
</gene>
<organism evidence="1 2">
    <name type="scientific">Protopolystoma xenopodis</name>
    <dbReference type="NCBI Taxonomy" id="117903"/>
    <lineage>
        <taxon>Eukaryota</taxon>
        <taxon>Metazoa</taxon>
        <taxon>Spiralia</taxon>
        <taxon>Lophotrochozoa</taxon>
        <taxon>Platyhelminthes</taxon>
        <taxon>Monogenea</taxon>
        <taxon>Polyopisthocotylea</taxon>
        <taxon>Polystomatidea</taxon>
        <taxon>Polystomatidae</taxon>
        <taxon>Protopolystoma</taxon>
    </lineage>
</organism>
<accession>A0A448WXF5</accession>
<protein>
    <submittedName>
        <fullName evidence="1">Uncharacterized protein</fullName>
    </submittedName>
</protein>
<reference evidence="1" key="1">
    <citation type="submission" date="2018-11" db="EMBL/GenBank/DDBJ databases">
        <authorList>
            <consortium name="Pathogen Informatics"/>
        </authorList>
    </citation>
    <scope>NUCLEOTIDE SEQUENCE</scope>
</reference>
<dbReference type="Proteomes" id="UP000784294">
    <property type="component" value="Unassembled WGS sequence"/>
</dbReference>